<dbReference type="InterPro" id="IPR022701">
    <property type="entry name" value="QTMAN_N"/>
</dbReference>
<keyword evidence="2" id="KW-0328">Glycosyltransferase</keyword>
<keyword evidence="3" id="KW-0808">Transferase</keyword>
<name>A0AAW6U1B0_9BACT</name>
<gene>
    <name evidence="9" type="ORF">QJ522_14585</name>
</gene>
<dbReference type="RefSeq" id="WP_349245693.1">
    <property type="nucleotide sequence ID" value="NZ_JASCXX010000018.1"/>
</dbReference>
<dbReference type="EMBL" id="JASCXX010000018">
    <property type="protein sequence ID" value="MDI6450284.1"/>
    <property type="molecule type" value="Genomic_DNA"/>
</dbReference>
<comment type="caution">
    <text evidence="9">The sequence shown here is derived from an EMBL/GenBank/DDBJ whole genome shotgun (WGS) entry which is preliminary data.</text>
</comment>
<evidence type="ECO:0000256" key="6">
    <source>
        <dbReference type="ARBA" id="ARBA00048439"/>
    </source>
</evidence>
<dbReference type="AlphaFoldDB" id="A0AAW6U1B0"/>
<evidence type="ECO:0000256" key="5">
    <source>
        <dbReference type="ARBA" id="ARBA00044539"/>
    </source>
</evidence>
<keyword evidence="10" id="KW-1185">Reference proteome</keyword>
<feature type="domain" description="Glycosyl transferase family 1" evidence="7">
    <location>
        <begin position="182"/>
        <end position="329"/>
    </location>
</feature>
<comment type="catalytic activity">
    <reaction evidence="6">
        <text>queuosine(34) in tRNA(Asp) + GDP-alpha-D-mannose = O-4''-alpha-D-mannosylqueuosine(34) in tRNA(Asp) + GDP + H(+)</text>
        <dbReference type="Rhea" id="RHEA:12885"/>
        <dbReference type="Rhea" id="RHEA-COMP:18572"/>
        <dbReference type="Rhea" id="RHEA-COMP:18581"/>
        <dbReference type="ChEBI" id="CHEBI:15378"/>
        <dbReference type="ChEBI" id="CHEBI:57527"/>
        <dbReference type="ChEBI" id="CHEBI:58189"/>
        <dbReference type="ChEBI" id="CHEBI:194431"/>
        <dbReference type="ChEBI" id="CHEBI:194442"/>
        <dbReference type="EC" id="2.4.1.110"/>
    </reaction>
    <physiologicalReaction direction="left-to-right" evidence="6">
        <dbReference type="Rhea" id="RHEA:12886"/>
    </physiologicalReaction>
</comment>
<proteinExistence type="inferred from homology"/>
<dbReference type="PANTHER" id="PTHR13615">
    <property type="entry name" value="GLYCOSYLTRANSFERASE-LIKE 1"/>
    <property type="match status" value="1"/>
</dbReference>
<evidence type="ECO:0000313" key="10">
    <source>
        <dbReference type="Proteomes" id="UP001431776"/>
    </source>
</evidence>
<dbReference type="Gene3D" id="3.40.50.2000">
    <property type="entry name" value="Glycogen Phosphorylase B"/>
    <property type="match status" value="2"/>
</dbReference>
<sequence>MRILALEPYYGGSHKAFLDGWSALSRHDWTVLTLPPYKWKWRMRHAAVTFAQEVHEHLSEKTRWDLLFCSDMLNLAEFRGLVRRDVRELPSVVYFHENQLTYPVRVECERDYQFAMTNLTSALAADAVWFNSAFHRDEFLAALDAFLKRMPDHQPAGATERIRAKTSVHPPGVVPMPARRGRQPGPLRILWAARWEHDKNPEEFFRALGILRRRGVAFRISVVGEQFRETPEVFAQARRDFTDCIDRWGYQESRADYEVALSEADVFVSTARHEFFGLCAVEAALAGAVPLLPTRLAYPEVFGLGQSEDAGRFFYDGGPETLAKRLAEMARFLADGQSLTDRAEGLRNRLRRFEWPNLAGVLDAALEEAGPAPSSSV</sequence>
<dbReference type="PANTHER" id="PTHR13615:SF3">
    <property type="entry name" value="GLYCOSYLTRANSFERASE-LIKE DOMAIN-CONTAINING PROTEIN 1"/>
    <property type="match status" value="1"/>
</dbReference>
<dbReference type="InterPro" id="IPR001296">
    <property type="entry name" value="Glyco_trans_1"/>
</dbReference>
<protein>
    <recommendedName>
        <fullName evidence="5">tRNA-queuosine alpha-mannosyltransferase</fullName>
        <ecNumber evidence="4">2.4.1.110</ecNumber>
    </recommendedName>
</protein>
<dbReference type="InterPro" id="IPR051862">
    <property type="entry name" value="GT-like_domain_containing_1"/>
</dbReference>
<evidence type="ECO:0000256" key="3">
    <source>
        <dbReference type="ARBA" id="ARBA00022679"/>
    </source>
</evidence>
<dbReference type="Pfam" id="PF12038">
    <property type="entry name" value="QTMAN_N"/>
    <property type="match status" value="1"/>
</dbReference>
<evidence type="ECO:0000256" key="4">
    <source>
        <dbReference type="ARBA" id="ARBA00044517"/>
    </source>
</evidence>
<organism evidence="9 10">
    <name type="scientific">Anaerobaca lacustris</name>
    <dbReference type="NCBI Taxonomy" id="3044600"/>
    <lineage>
        <taxon>Bacteria</taxon>
        <taxon>Pseudomonadati</taxon>
        <taxon>Planctomycetota</taxon>
        <taxon>Phycisphaerae</taxon>
        <taxon>Sedimentisphaerales</taxon>
        <taxon>Anaerobacaceae</taxon>
        <taxon>Anaerobaca</taxon>
    </lineage>
</organism>
<evidence type="ECO:0000256" key="2">
    <source>
        <dbReference type="ARBA" id="ARBA00022676"/>
    </source>
</evidence>
<dbReference type="CDD" id="cd03801">
    <property type="entry name" value="GT4_PimA-like"/>
    <property type="match status" value="1"/>
</dbReference>
<feature type="domain" description="tRNA-queuosine alpha-mannosyltransferase N-terminal" evidence="8">
    <location>
        <begin position="2"/>
        <end position="173"/>
    </location>
</feature>
<accession>A0AAW6U1B0</accession>
<dbReference type="Pfam" id="PF00534">
    <property type="entry name" value="Glycos_transf_1"/>
    <property type="match status" value="1"/>
</dbReference>
<evidence type="ECO:0000259" key="8">
    <source>
        <dbReference type="Pfam" id="PF12038"/>
    </source>
</evidence>
<comment type="similarity">
    <text evidence="1">Belongs to the glycosyltransferase group 1 family. Glycosyltransferase 4 subfamily.</text>
</comment>
<dbReference type="SUPFAM" id="SSF53756">
    <property type="entry name" value="UDP-Glycosyltransferase/glycogen phosphorylase"/>
    <property type="match status" value="1"/>
</dbReference>
<evidence type="ECO:0000313" key="9">
    <source>
        <dbReference type="EMBL" id="MDI6450284.1"/>
    </source>
</evidence>
<evidence type="ECO:0000256" key="1">
    <source>
        <dbReference type="ARBA" id="ARBA00009481"/>
    </source>
</evidence>
<dbReference type="EC" id="2.4.1.110" evidence="4"/>
<reference evidence="9" key="1">
    <citation type="submission" date="2023-05" db="EMBL/GenBank/DDBJ databases">
        <title>Anaerotaeda fermentans gen. nov., sp. nov., a novel anaerobic planctomycete of the new family within the order Sedimentisphaerales isolated from Taman Peninsula, Russia.</title>
        <authorList>
            <person name="Khomyakova M.A."/>
            <person name="Merkel A.Y."/>
            <person name="Slobodkin A.I."/>
        </authorList>
    </citation>
    <scope>NUCLEOTIDE SEQUENCE</scope>
    <source>
        <strain evidence="9">M17dextr</strain>
    </source>
</reference>
<evidence type="ECO:0000259" key="7">
    <source>
        <dbReference type="Pfam" id="PF00534"/>
    </source>
</evidence>
<dbReference type="GO" id="GO:0016438">
    <property type="term" value="F:tRNA-queuosine(34) beta-mannosyltransferase activity"/>
    <property type="evidence" value="ECO:0007669"/>
    <property type="project" value="UniProtKB-EC"/>
</dbReference>
<dbReference type="Proteomes" id="UP001431776">
    <property type="component" value="Unassembled WGS sequence"/>
</dbReference>